<evidence type="ECO:0000313" key="7">
    <source>
        <dbReference type="Proteomes" id="UP001253545"/>
    </source>
</evidence>
<proteinExistence type="inferred from homology"/>
<sequence>MHKSISFLFSILVVTSFQCAHAYDRITGKPYASRSEVIAQNGMAATSQPLATQVALDVLKRGGNAIDAAIAANAMLGLVEPTGCGIGGDLFAIVWHAETKKLYGLNASGRSPQGLTLETFAEKGITEIPKFGPLPVSVPGAVDGWFMLNERFGSLPMQDLLAPSIEYARSGFPVTELIAYYFEINQKRIGQYPGFKETFTINGKTPQKGQIFKNPALANTYEKIATGGRDAFYKGDIARTIGAFMESQGGFLSYQDMAAHYSEWVEPVSSNYRGYDVWELPPNGQGIAALQILNVMELYDVEGMQRDSAEFVHTFVEAKKLAFADRAKFYADPSFNELPVDWLISKEYAAERQKLISPEIAAKRVDAGKNEGDTIYLTVADGQGNMVSLIQSNYRGMGSGMIPTDLGFVMQNRGEMFALEDGHFNQYAPGKRPFHTIIPAFVTRNNKPLMSFGVMGGGTQPQMHAQIIINMIDFGMSLQEAGDAPRILHTGSSSPMGAVMEDGGFVSLESGFSQATRRALLKKGHTLTDSLGAFGGYQAIMYDDKNKVYYGASETRKDGQAAGY</sequence>
<dbReference type="NCBIfam" id="TIGR00066">
    <property type="entry name" value="g_glut_trans"/>
    <property type="match status" value="1"/>
</dbReference>
<dbReference type="SUPFAM" id="SSF56235">
    <property type="entry name" value="N-terminal nucleophile aminohydrolases (Ntn hydrolases)"/>
    <property type="match status" value="1"/>
</dbReference>
<feature type="signal peptide" evidence="5">
    <location>
        <begin position="1"/>
        <end position="22"/>
    </location>
</feature>
<evidence type="ECO:0000256" key="5">
    <source>
        <dbReference type="SAM" id="SignalP"/>
    </source>
</evidence>
<protein>
    <recommendedName>
        <fullName evidence="4">Glutathione hydrolase proenzyme</fullName>
        <ecNumber evidence="4">2.3.2.2</ecNumber>
        <ecNumber evidence="4">3.4.19.13</ecNumber>
    </recommendedName>
    <component>
        <recommendedName>
            <fullName evidence="4">Glutathione hydrolase large chain</fullName>
        </recommendedName>
    </component>
    <component>
        <recommendedName>
            <fullName evidence="4">Glutathione hydrolase small chain</fullName>
        </recommendedName>
    </component>
</protein>
<dbReference type="Gene3D" id="3.60.20.40">
    <property type="match status" value="1"/>
</dbReference>
<comment type="PTM">
    <text evidence="4">Cleaved by autocatalysis into a large and a small subunit.</text>
</comment>
<keyword evidence="4" id="KW-0865">Zymogen</keyword>
<dbReference type="EMBL" id="JAVRHX010000003">
    <property type="protein sequence ID" value="MDT0595584.1"/>
    <property type="molecule type" value="Genomic_DNA"/>
</dbReference>
<keyword evidence="5" id="KW-0732">Signal</keyword>
<comment type="similarity">
    <text evidence="4">Belongs to the gamma-glutamyltransferase family.</text>
</comment>
<evidence type="ECO:0000256" key="1">
    <source>
        <dbReference type="ARBA" id="ARBA00001049"/>
    </source>
</evidence>
<reference evidence="6 7" key="1">
    <citation type="submission" date="2023-09" db="EMBL/GenBank/DDBJ databases">
        <authorList>
            <person name="Rey-Velasco X."/>
        </authorList>
    </citation>
    <scope>NUCLEOTIDE SEQUENCE [LARGE SCALE GENOMIC DNA]</scope>
    <source>
        <strain evidence="6 7">P117</strain>
    </source>
</reference>
<dbReference type="EC" id="3.4.19.13" evidence="4"/>
<dbReference type="InterPro" id="IPR029055">
    <property type="entry name" value="Ntn_hydrolases_N"/>
</dbReference>
<comment type="pathway">
    <text evidence="4">Sulfur metabolism; glutathione metabolism.</text>
</comment>
<dbReference type="Pfam" id="PF01019">
    <property type="entry name" value="G_glu_transpept"/>
    <property type="match status" value="1"/>
</dbReference>
<comment type="subunit">
    <text evidence="4">This enzyme consists of two polypeptide chains, which are synthesized in precursor form from a single polypeptide.</text>
</comment>
<evidence type="ECO:0000256" key="2">
    <source>
        <dbReference type="ARBA" id="ARBA00001089"/>
    </source>
</evidence>
<dbReference type="InterPro" id="IPR052896">
    <property type="entry name" value="GGT-like_enzyme"/>
</dbReference>
<dbReference type="InterPro" id="IPR043137">
    <property type="entry name" value="GGT_ssub_C"/>
</dbReference>
<comment type="catalytic activity">
    <reaction evidence="1 4">
        <text>an S-substituted glutathione + H2O = an S-substituted L-cysteinylglycine + L-glutamate</text>
        <dbReference type="Rhea" id="RHEA:59468"/>
        <dbReference type="ChEBI" id="CHEBI:15377"/>
        <dbReference type="ChEBI" id="CHEBI:29985"/>
        <dbReference type="ChEBI" id="CHEBI:90779"/>
        <dbReference type="ChEBI" id="CHEBI:143103"/>
        <dbReference type="EC" id="3.4.19.13"/>
    </reaction>
</comment>
<dbReference type="PRINTS" id="PR01210">
    <property type="entry name" value="GGTRANSPTASE"/>
</dbReference>
<evidence type="ECO:0000256" key="3">
    <source>
        <dbReference type="ARBA" id="ARBA00047417"/>
    </source>
</evidence>
<keyword evidence="7" id="KW-1185">Reference proteome</keyword>
<dbReference type="EC" id="2.3.2.2" evidence="4"/>
<comment type="catalytic activity">
    <reaction evidence="2 4">
        <text>glutathione + H2O = L-cysteinylglycine + L-glutamate</text>
        <dbReference type="Rhea" id="RHEA:28807"/>
        <dbReference type="ChEBI" id="CHEBI:15377"/>
        <dbReference type="ChEBI" id="CHEBI:29985"/>
        <dbReference type="ChEBI" id="CHEBI:57925"/>
        <dbReference type="ChEBI" id="CHEBI:61694"/>
        <dbReference type="EC" id="3.4.19.13"/>
    </reaction>
</comment>
<dbReference type="InterPro" id="IPR000101">
    <property type="entry name" value="GGT_peptidase"/>
</dbReference>
<comment type="catalytic activity">
    <reaction evidence="3 4">
        <text>an N-terminal (5-L-glutamyl)-[peptide] + an alpha-amino acid = 5-L-glutamyl amino acid + an N-terminal L-alpha-aminoacyl-[peptide]</text>
        <dbReference type="Rhea" id="RHEA:23904"/>
        <dbReference type="Rhea" id="RHEA-COMP:9780"/>
        <dbReference type="Rhea" id="RHEA-COMP:9795"/>
        <dbReference type="ChEBI" id="CHEBI:77644"/>
        <dbReference type="ChEBI" id="CHEBI:78597"/>
        <dbReference type="ChEBI" id="CHEBI:78599"/>
        <dbReference type="ChEBI" id="CHEBI:78608"/>
        <dbReference type="EC" id="2.3.2.2"/>
    </reaction>
</comment>
<evidence type="ECO:0000256" key="4">
    <source>
        <dbReference type="RuleBase" id="RU368036"/>
    </source>
</evidence>
<dbReference type="Gene3D" id="1.10.246.130">
    <property type="match status" value="1"/>
</dbReference>
<dbReference type="RefSeq" id="WP_311369105.1">
    <property type="nucleotide sequence ID" value="NZ_JAVRHX010000003.1"/>
</dbReference>
<dbReference type="GO" id="GO:0103068">
    <property type="term" value="F:leukotriene C4 gamma-glutamyl transferase activity"/>
    <property type="evidence" value="ECO:0007669"/>
    <property type="project" value="UniProtKB-EC"/>
</dbReference>
<organism evidence="6 7">
    <name type="scientific">Glaciecola petra</name>
    <dbReference type="NCBI Taxonomy" id="3075602"/>
    <lineage>
        <taxon>Bacteria</taxon>
        <taxon>Pseudomonadati</taxon>
        <taxon>Pseudomonadota</taxon>
        <taxon>Gammaproteobacteria</taxon>
        <taxon>Alteromonadales</taxon>
        <taxon>Alteromonadaceae</taxon>
        <taxon>Glaciecola</taxon>
    </lineage>
</organism>
<gene>
    <name evidence="6" type="primary">ggt</name>
    <name evidence="6" type="ORF">RM552_12065</name>
</gene>
<feature type="chain" id="PRO_5046000211" description="Glutathione hydrolase proenzyme" evidence="5">
    <location>
        <begin position="23"/>
        <end position="564"/>
    </location>
</feature>
<dbReference type="PANTHER" id="PTHR43881:SF1">
    <property type="entry name" value="GAMMA-GLUTAMYLTRANSPEPTIDASE (AFU_ORTHOLOGUE AFUA_4G13580)"/>
    <property type="match status" value="1"/>
</dbReference>
<comment type="caution">
    <text evidence="6">The sequence shown here is derived from an EMBL/GenBank/DDBJ whole genome shotgun (WGS) entry which is preliminary data.</text>
</comment>
<accession>A0ABU2ZTD9</accession>
<keyword evidence="4" id="KW-0317">Glutathione biosynthesis</keyword>
<dbReference type="InterPro" id="IPR043138">
    <property type="entry name" value="GGT_lsub"/>
</dbReference>
<name>A0ABU2ZTD9_9ALTE</name>
<keyword evidence="4 6" id="KW-0012">Acyltransferase</keyword>
<dbReference type="Proteomes" id="UP001253545">
    <property type="component" value="Unassembled WGS sequence"/>
</dbReference>
<keyword evidence="4" id="KW-0378">Hydrolase</keyword>
<dbReference type="PANTHER" id="PTHR43881">
    <property type="entry name" value="GAMMA-GLUTAMYLTRANSPEPTIDASE (AFU_ORTHOLOGUE AFUA_4G13580)"/>
    <property type="match status" value="1"/>
</dbReference>
<evidence type="ECO:0000313" key="6">
    <source>
        <dbReference type="EMBL" id="MDT0595584.1"/>
    </source>
</evidence>
<keyword evidence="4 6" id="KW-0808">Transferase</keyword>